<gene>
    <name evidence="1" type="ORF">RHMOL_Rhmol01G0223300</name>
</gene>
<evidence type="ECO:0000313" key="1">
    <source>
        <dbReference type="EMBL" id="KAI8572740.1"/>
    </source>
</evidence>
<evidence type="ECO:0000313" key="2">
    <source>
        <dbReference type="Proteomes" id="UP001062846"/>
    </source>
</evidence>
<dbReference type="Proteomes" id="UP001062846">
    <property type="component" value="Chromosome 1"/>
</dbReference>
<proteinExistence type="predicted"/>
<name>A0ACC0Q4U0_RHOML</name>
<comment type="caution">
    <text evidence="1">The sequence shown here is derived from an EMBL/GenBank/DDBJ whole genome shotgun (WGS) entry which is preliminary data.</text>
</comment>
<reference evidence="1" key="1">
    <citation type="submission" date="2022-02" db="EMBL/GenBank/DDBJ databases">
        <title>Plant Genome Project.</title>
        <authorList>
            <person name="Zhang R.-G."/>
        </authorList>
    </citation>
    <scope>NUCLEOTIDE SEQUENCE</scope>
    <source>
        <strain evidence="1">AT1</strain>
    </source>
</reference>
<sequence>MHSPVLSERGFWRKTSRRQKKIKPFVVEGSGGEEEGEIDMGRSRVKPTNERGGARMKQKEVDLDDAVVEDTPPSKIKCMRPQENHGDVEGYSRVRTRSGIKAKHPRLDVEESAQKRTRSGSVARGCKAKHPRLDVEESAPKRTRSGIVARGMKAKHPRLKKH</sequence>
<protein>
    <submittedName>
        <fullName evidence="1">Uncharacterized protein</fullName>
    </submittedName>
</protein>
<accession>A0ACC0Q4U0</accession>
<dbReference type="EMBL" id="CM046388">
    <property type="protein sequence ID" value="KAI8572740.1"/>
    <property type="molecule type" value="Genomic_DNA"/>
</dbReference>
<keyword evidence="2" id="KW-1185">Reference proteome</keyword>
<organism evidence="1 2">
    <name type="scientific">Rhododendron molle</name>
    <name type="common">Chinese azalea</name>
    <name type="synonym">Azalea mollis</name>
    <dbReference type="NCBI Taxonomy" id="49168"/>
    <lineage>
        <taxon>Eukaryota</taxon>
        <taxon>Viridiplantae</taxon>
        <taxon>Streptophyta</taxon>
        <taxon>Embryophyta</taxon>
        <taxon>Tracheophyta</taxon>
        <taxon>Spermatophyta</taxon>
        <taxon>Magnoliopsida</taxon>
        <taxon>eudicotyledons</taxon>
        <taxon>Gunneridae</taxon>
        <taxon>Pentapetalae</taxon>
        <taxon>asterids</taxon>
        <taxon>Ericales</taxon>
        <taxon>Ericaceae</taxon>
        <taxon>Ericoideae</taxon>
        <taxon>Rhodoreae</taxon>
        <taxon>Rhododendron</taxon>
    </lineage>
</organism>